<dbReference type="PANTHER" id="PTHR30106">
    <property type="entry name" value="INNER MEMBRANE PROTEIN YEIH-RELATED"/>
    <property type="match status" value="1"/>
</dbReference>
<keyword evidence="6 7" id="KW-0472">Membrane</keyword>
<feature type="transmembrane region" description="Helical" evidence="7">
    <location>
        <begin position="141"/>
        <end position="160"/>
    </location>
</feature>
<keyword evidence="9" id="KW-1185">Reference proteome</keyword>
<comment type="similarity">
    <text evidence="2">Belongs to the UPF0324 family.</text>
</comment>
<evidence type="ECO:0000256" key="4">
    <source>
        <dbReference type="ARBA" id="ARBA00022692"/>
    </source>
</evidence>
<feature type="transmembrane region" description="Helical" evidence="7">
    <location>
        <begin position="324"/>
        <end position="345"/>
    </location>
</feature>
<feature type="transmembrane region" description="Helical" evidence="7">
    <location>
        <begin position="172"/>
        <end position="198"/>
    </location>
</feature>
<feature type="transmembrane region" description="Helical" evidence="7">
    <location>
        <begin position="210"/>
        <end position="228"/>
    </location>
</feature>
<comment type="subcellular location">
    <subcellularLocation>
        <location evidence="1">Cell membrane</location>
        <topology evidence="1">Multi-pass membrane protein</topology>
    </subcellularLocation>
</comment>
<dbReference type="GO" id="GO:0005886">
    <property type="term" value="C:plasma membrane"/>
    <property type="evidence" value="ECO:0007669"/>
    <property type="project" value="UniProtKB-SubCell"/>
</dbReference>
<name>A0A4V2KQZ7_9ACTO</name>
<dbReference type="PANTHER" id="PTHR30106:SF2">
    <property type="entry name" value="UPF0324 INNER MEMBRANE PROTEIN YEIH"/>
    <property type="match status" value="1"/>
</dbReference>
<organism evidence="8 9">
    <name type="scientific">Arcanobacterium bovis</name>
    <dbReference type="NCBI Taxonomy" id="2529275"/>
    <lineage>
        <taxon>Bacteria</taxon>
        <taxon>Bacillati</taxon>
        <taxon>Actinomycetota</taxon>
        <taxon>Actinomycetes</taxon>
        <taxon>Actinomycetales</taxon>
        <taxon>Actinomycetaceae</taxon>
        <taxon>Arcanobacterium</taxon>
    </lineage>
</organism>
<sequence length="379" mass="38830">MICLSLWCTFAVYTGTVTTRLRHATEHFRQYVPGFAVATATAIVAVAINSIVPTLSALLLAIIFGVIVRNVKLLRSGMEAGLAVVSKRWLRIGIVLLGFQLVLTDIARLGWGVLATVVCVVALGIVTSVLLGRMMGVSPTLALLIGCGFSICGAAAVAGMDGSIDADERDVATAVALVVLFGTAMIFIAPALVLGVGIDARTAGVWEGAAIHEVAQVVAAAGITGGGIVKTAVVVKLARVLMLAPVITLVTLFATRLGVQPAVTSSARNVVEPFSADTKLPTVSMNNSSVTRTKRPPLVPLFVLGFIGAAVIATSGIVPAQGLTAIKVVQTFLLAAAMFGLGCGVKIAELRKVGVKPLVLGLAVSLVVAMVAYVGAVLS</sequence>
<evidence type="ECO:0000256" key="1">
    <source>
        <dbReference type="ARBA" id="ARBA00004651"/>
    </source>
</evidence>
<evidence type="ECO:0000313" key="9">
    <source>
        <dbReference type="Proteomes" id="UP000293036"/>
    </source>
</evidence>
<keyword evidence="4 7" id="KW-0812">Transmembrane</keyword>
<evidence type="ECO:0000256" key="6">
    <source>
        <dbReference type="ARBA" id="ARBA00023136"/>
    </source>
</evidence>
<protein>
    <submittedName>
        <fullName evidence="8">Putative sulfate exporter family transporter</fullName>
    </submittedName>
</protein>
<dbReference type="OrthoDB" id="9766798at2"/>
<keyword evidence="3" id="KW-1003">Cell membrane</keyword>
<evidence type="ECO:0000256" key="5">
    <source>
        <dbReference type="ARBA" id="ARBA00022989"/>
    </source>
</evidence>
<dbReference type="Pfam" id="PF03601">
    <property type="entry name" value="Cons_hypoth698"/>
    <property type="match status" value="1"/>
</dbReference>
<accession>A0A4V2KQZ7</accession>
<comment type="caution">
    <text evidence="8">The sequence shown here is derived from an EMBL/GenBank/DDBJ whole genome shotgun (WGS) entry which is preliminary data.</text>
</comment>
<evidence type="ECO:0000256" key="2">
    <source>
        <dbReference type="ARBA" id="ARBA00007977"/>
    </source>
</evidence>
<dbReference type="EMBL" id="SJDT01000010">
    <property type="protein sequence ID" value="TBW20741.1"/>
    <property type="molecule type" value="Genomic_DNA"/>
</dbReference>
<evidence type="ECO:0000256" key="3">
    <source>
        <dbReference type="ARBA" id="ARBA00022475"/>
    </source>
</evidence>
<feature type="transmembrane region" description="Helical" evidence="7">
    <location>
        <begin position="240"/>
        <end position="259"/>
    </location>
</feature>
<feature type="transmembrane region" description="Helical" evidence="7">
    <location>
        <begin position="113"/>
        <end position="132"/>
    </location>
</feature>
<feature type="transmembrane region" description="Helical" evidence="7">
    <location>
        <begin position="357"/>
        <end position="378"/>
    </location>
</feature>
<feature type="transmembrane region" description="Helical" evidence="7">
    <location>
        <begin position="38"/>
        <end position="68"/>
    </location>
</feature>
<dbReference type="AlphaFoldDB" id="A0A4V2KQZ7"/>
<feature type="transmembrane region" description="Helical" evidence="7">
    <location>
        <begin position="298"/>
        <end position="318"/>
    </location>
</feature>
<evidence type="ECO:0000313" key="8">
    <source>
        <dbReference type="EMBL" id="TBW20741.1"/>
    </source>
</evidence>
<proteinExistence type="inferred from homology"/>
<reference evidence="8 9" key="1">
    <citation type="submission" date="2019-02" db="EMBL/GenBank/DDBJ databases">
        <title>Arcanobacterium bovis sp. nov., isolated from the milk of a cow with mastitis.</title>
        <authorList>
            <person name="Sammra O."/>
            <person name="Foster G."/>
            <person name="Hassan A."/>
            <person name="Alssahen M."/>
            <person name="Laemmler C."/>
            <person name="Borowiak M."/>
            <person name="Malorny B."/>
            <person name="Abdulmawjood A."/>
        </authorList>
    </citation>
    <scope>NUCLEOTIDE SEQUENCE [LARGE SCALE GENOMIC DNA]</scope>
    <source>
        <strain evidence="8 9">C605018/01/1</strain>
    </source>
</reference>
<feature type="transmembrane region" description="Helical" evidence="7">
    <location>
        <begin position="89"/>
        <end position="107"/>
    </location>
</feature>
<keyword evidence="5 7" id="KW-1133">Transmembrane helix</keyword>
<gene>
    <name evidence="8" type="ORF">EZJ44_08340</name>
</gene>
<dbReference type="InterPro" id="IPR018383">
    <property type="entry name" value="UPF0324_pro"/>
</dbReference>
<evidence type="ECO:0000256" key="7">
    <source>
        <dbReference type="SAM" id="Phobius"/>
    </source>
</evidence>
<dbReference type="Proteomes" id="UP000293036">
    <property type="component" value="Unassembled WGS sequence"/>
</dbReference>